<name>A0A0G4GJC2_9ALVE</name>
<dbReference type="EMBL" id="CDMZ01001270">
    <property type="protein sequence ID" value="CEM29974.1"/>
    <property type="molecule type" value="Genomic_DNA"/>
</dbReference>
<organism evidence="1">
    <name type="scientific">Chromera velia CCMP2878</name>
    <dbReference type="NCBI Taxonomy" id="1169474"/>
    <lineage>
        <taxon>Eukaryota</taxon>
        <taxon>Sar</taxon>
        <taxon>Alveolata</taxon>
        <taxon>Colpodellida</taxon>
        <taxon>Chromeraceae</taxon>
        <taxon>Chromera</taxon>
    </lineage>
</organism>
<accession>A0A0G4GJC2</accession>
<dbReference type="AlphaFoldDB" id="A0A0G4GJC2"/>
<reference evidence="1" key="1">
    <citation type="submission" date="2014-11" db="EMBL/GenBank/DDBJ databases">
        <authorList>
            <person name="Otto D Thomas"/>
            <person name="Naeem Raeece"/>
        </authorList>
    </citation>
    <scope>NUCLEOTIDE SEQUENCE</scope>
</reference>
<proteinExistence type="predicted"/>
<evidence type="ECO:0000313" key="1">
    <source>
        <dbReference type="EMBL" id="CEM29974.1"/>
    </source>
</evidence>
<protein>
    <submittedName>
        <fullName evidence="1">Uncharacterized protein</fullName>
    </submittedName>
</protein>
<dbReference type="VEuPathDB" id="CryptoDB:Cvel_4788"/>
<gene>
    <name evidence="1" type="ORF">Cvel_4788</name>
</gene>
<sequence>MSKYVTLSEDATASRLVEQSQTKRATVLQLRYFPVLSADWLRLLPVAEELSGAMASEMFDLSSLNKMKIDGRHQKGTLWDQETKTQEEVIKIVVEEAKANLCLRLLSDLKSWQRTHGEEAFVSEASKEMHKSKEETAELLRSFEENLGLILSKCLSYVEALQLCELPALFKHASVVFSHTQEDKRRAEALAKDRRQLRSQEFAALLYISKVFEHVEELNDTQIVQQIIDMDLLRLFGYQVLLFVSPDRPLKPTVALPLLKGLEGLLASEEFRTHSQPGGAFSAEEVTDVLLRLHSEVAVPLVQSDRSMKGKTRQLGDFALRHKKRSS</sequence>